<dbReference type="InterPro" id="IPR054722">
    <property type="entry name" value="PolX-like_BBD"/>
</dbReference>
<keyword evidence="6" id="KW-0255">Endonuclease</keyword>
<evidence type="ECO:0000256" key="10">
    <source>
        <dbReference type="SAM" id="Coils"/>
    </source>
</evidence>
<keyword evidence="4" id="KW-0540">Nuclease</keyword>
<keyword evidence="9" id="KW-0862">Zinc</keyword>
<dbReference type="InterPro" id="IPR050951">
    <property type="entry name" value="Retrovirus_Pol_polyprotein"/>
</dbReference>
<dbReference type="PROSITE" id="PS50158">
    <property type="entry name" value="ZF_CCHC"/>
    <property type="match status" value="5"/>
</dbReference>
<feature type="coiled-coil region" evidence="10">
    <location>
        <begin position="1237"/>
        <end position="1271"/>
    </location>
</feature>
<evidence type="ECO:0000259" key="13">
    <source>
        <dbReference type="PROSITE" id="PS50878"/>
    </source>
</evidence>
<dbReference type="PROSITE" id="PS50994">
    <property type="entry name" value="INTEGRASE"/>
    <property type="match status" value="3"/>
</dbReference>
<dbReference type="Gene3D" id="2.40.70.10">
    <property type="entry name" value="Acid Proteases"/>
    <property type="match status" value="1"/>
</dbReference>
<dbReference type="Pfam" id="PF22936">
    <property type="entry name" value="Pol_BBD"/>
    <property type="match status" value="3"/>
</dbReference>
<dbReference type="Pfam" id="PF17921">
    <property type="entry name" value="Integrase_H2C2"/>
    <property type="match status" value="1"/>
</dbReference>
<dbReference type="Pfam" id="PF03732">
    <property type="entry name" value="Retrotrans_gag"/>
    <property type="match status" value="1"/>
</dbReference>
<accession>A0ABY6L328</accession>
<dbReference type="Gene3D" id="4.10.60.10">
    <property type="entry name" value="Zinc finger, CCHC-type"/>
    <property type="match status" value="2"/>
</dbReference>
<dbReference type="InterPro" id="IPR043502">
    <property type="entry name" value="DNA/RNA_pol_sf"/>
</dbReference>
<feature type="domain" description="Integrase catalytic" evidence="14">
    <location>
        <begin position="3173"/>
        <end position="3338"/>
    </location>
</feature>
<feature type="domain" description="CCHC-type" evidence="12">
    <location>
        <begin position="1287"/>
        <end position="1303"/>
    </location>
</feature>
<dbReference type="InterPro" id="IPR025724">
    <property type="entry name" value="GAG-pre-integrase_dom"/>
</dbReference>
<dbReference type="InterPro" id="IPR000477">
    <property type="entry name" value="RT_dom"/>
</dbReference>
<keyword evidence="8" id="KW-0695">RNA-directed DNA polymerase</keyword>
<feature type="domain" description="Reverse transcriptase" evidence="13">
    <location>
        <begin position="1814"/>
        <end position="1992"/>
    </location>
</feature>
<dbReference type="Gene3D" id="3.30.420.10">
    <property type="entry name" value="Ribonuclease H-like superfamily/Ribonuclease H"/>
    <property type="match status" value="3"/>
</dbReference>
<dbReference type="Pfam" id="PF07727">
    <property type="entry name" value="RVT_2"/>
    <property type="match status" value="2"/>
</dbReference>
<evidence type="ECO:0000313" key="15">
    <source>
        <dbReference type="EMBL" id="UYV75551.1"/>
    </source>
</evidence>
<evidence type="ECO:0000256" key="3">
    <source>
        <dbReference type="ARBA" id="ARBA00022695"/>
    </source>
</evidence>
<feature type="domain" description="CCHC-type" evidence="12">
    <location>
        <begin position="4208"/>
        <end position="4224"/>
    </location>
</feature>
<feature type="domain" description="Integrase catalytic" evidence="14">
    <location>
        <begin position="2358"/>
        <end position="2510"/>
    </location>
</feature>
<organism evidence="15 16">
    <name type="scientific">Cordylochernes scorpioides</name>
    <dbReference type="NCBI Taxonomy" id="51811"/>
    <lineage>
        <taxon>Eukaryota</taxon>
        <taxon>Metazoa</taxon>
        <taxon>Ecdysozoa</taxon>
        <taxon>Arthropoda</taxon>
        <taxon>Chelicerata</taxon>
        <taxon>Arachnida</taxon>
        <taxon>Pseudoscorpiones</taxon>
        <taxon>Cheliferoidea</taxon>
        <taxon>Chernetidae</taxon>
        <taxon>Cordylochernes</taxon>
    </lineage>
</organism>
<dbReference type="Gene3D" id="3.30.70.270">
    <property type="match status" value="3"/>
</dbReference>
<feature type="region of interest" description="Disordered" evidence="11">
    <location>
        <begin position="2635"/>
        <end position="2666"/>
    </location>
</feature>
<dbReference type="Gene3D" id="3.10.10.10">
    <property type="entry name" value="HIV Type 1 Reverse Transcriptase, subunit A, domain 1"/>
    <property type="match status" value="2"/>
</dbReference>
<dbReference type="Proteomes" id="UP001235939">
    <property type="component" value="Chromosome 13"/>
</dbReference>
<dbReference type="Gene3D" id="3.10.20.370">
    <property type="match status" value="1"/>
</dbReference>
<proteinExistence type="predicted"/>
<dbReference type="Pfam" id="PF05380">
    <property type="entry name" value="Peptidase_A17"/>
    <property type="match status" value="1"/>
</dbReference>
<reference evidence="15 16" key="1">
    <citation type="submission" date="2022-01" db="EMBL/GenBank/DDBJ databases">
        <title>A chromosomal length assembly of Cordylochernes scorpioides.</title>
        <authorList>
            <person name="Zeh D."/>
            <person name="Zeh J."/>
        </authorList>
    </citation>
    <scope>NUCLEOTIDE SEQUENCE [LARGE SCALE GENOMIC DNA]</scope>
    <source>
        <strain evidence="15">IN4F17</strain>
        <tissue evidence="15">Whole Body</tissue>
    </source>
</reference>
<dbReference type="CDD" id="cd09272">
    <property type="entry name" value="RNase_HI_RT_Ty1"/>
    <property type="match status" value="1"/>
</dbReference>
<evidence type="ECO:0000256" key="2">
    <source>
        <dbReference type="ARBA" id="ARBA00022679"/>
    </source>
</evidence>
<dbReference type="Pfam" id="PF25597">
    <property type="entry name" value="SH3_retrovirus"/>
    <property type="match status" value="2"/>
</dbReference>
<keyword evidence="5" id="KW-0645">Protease</keyword>
<dbReference type="InterPro" id="IPR041373">
    <property type="entry name" value="RT_RNaseH"/>
</dbReference>
<evidence type="ECO:0000256" key="6">
    <source>
        <dbReference type="ARBA" id="ARBA00022759"/>
    </source>
</evidence>
<dbReference type="Pfam" id="PF00098">
    <property type="entry name" value="zf-CCHC"/>
    <property type="match status" value="1"/>
</dbReference>
<feature type="compositionally biased region" description="Basic and acidic residues" evidence="11">
    <location>
        <begin position="2656"/>
        <end position="2666"/>
    </location>
</feature>
<keyword evidence="9" id="KW-0863">Zinc-finger</keyword>
<evidence type="ECO:0000259" key="14">
    <source>
        <dbReference type="PROSITE" id="PS50994"/>
    </source>
</evidence>
<dbReference type="InterPro" id="IPR057670">
    <property type="entry name" value="SH3_retrovirus"/>
</dbReference>
<dbReference type="Pfam" id="PF14223">
    <property type="entry name" value="Retrotran_gag_2"/>
    <property type="match status" value="3"/>
</dbReference>
<dbReference type="InterPro" id="IPR013103">
    <property type="entry name" value="RVT_2"/>
</dbReference>
<dbReference type="SUPFAM" id="SSF53098">
    <property type="entry name" value="Ribonuclease H-like"/>
    <property type="match status" value="3"/>
</dbReference>
<feature type="domain" description="CCHC-type" evidence="12">
    <location>
        <begin position="161"/>
        <end position="176"/>
    </location>
</feature>
<name>A0ABY6L328_9ARAC</name>
<dbReference type="InterPro" id="IPR043128">
    <property type="entry name" value="Rev_trsase/Diguanyl_cyclase"/>
</dbReference>
<dbReference type="SUPFAM" id="SSF57756">
    <property type="entry name" value="Retrovirus zinc finger-like domains"/>
    <property type="match status" value="3"/>
</dbReference>
<dbReference type="InterPro" id="IPR021109">
    <property type="entry name" value="Peptidase_aspartic_dom_sf"/>
</dbReference>
<feature type="region of interest" description="Disordered" evidence="11">
    <location>
        <begin position="5399"/>
        <end position="5439"/>
    </location>
</feature>
<dbReference type="PROSITE" id="PS50878">
    <property type="entry name" value="RT_POL"/>
    <property type="match status" value="1"/>
</dbReference>
<gene>
    <name evidence="15" type="ORF">LAZ67_13000580</name>
</gene>
<feature type="compositionally biased region" description="Basic and acidic residues" evidence="11">
    <location>
        <begin position="5425"/>
        <end position="5439"/>
    </location>
</feature>
<keyword evidence="9" id="KW-0479">Metal-binding</keyword>
<protein>
    <recommendedName>
        <fullName evidence="1">RNA-directed DNA polymerase</fullName>
        <ecNumber evidence="1">2.7.7.49</ecNumber>
    </recommendedName>
</protein>
<dbReference type="EC" id="2.7.7.49" evidence="1"/>
<feature type="domain" description="CCHC-type" evidence="12">
    <location>
        <begin position="1583"/>
        <end position="1596"/>
    </location>
</feature>
<dbReference type="Pfam" id="PF13976">
    <property type="entry name" value="gag_pre-integrs"/>
    <property type="match status" value="2"/>
</dbReference>
<evidence type="ECO:0000256" key="1">
    <source>
        <dbReference type="ARBA" id="ARBA00012493"/>
    </source>
</evidence>
<dbReference type="CDD" id="cd01647">
    <property type="entry name" value="RT_LTR"/>
    <property type="match status" value="1"/>
</dbReference>
<keyword evidence="2" id="KW-0808">Transferase</keyword>
<evidence type="ECO:0000256" key="4">
    <source>
        <dbReference type="ARBA" id="ARBA00022722"/>
    </source>
</evidence>
<dbReference type="CDD" id="cd09274">
    <property type="entry name" value="RNase_HI_RT_Ty3"/>
    <property type="match status" value="1"/>
</dbReference>
<evidence type="ECO:0000256" key="8">
    <source>
        <dbReference type="ARBA" id="ARBA00022918"/>
    </source>
</evidence>
<dbReference type="Pfam" id="PF00078">
    <property type="entry name" value="RVT_1"/>
    <property type="match status" value="2"/>
</dbReference>
<keyword evidence="5" id="KW-0064">Aspartyl protease</keyword>
<evidence type="ECO:0000256" key="9">
    <source>
        <dbReference type="PROSITE-ProRule" id="PRU00047"/>
    </source>
</evidence>
<sequence length="5458" mass="625130">MKGGQWINYTTNLKQLRSLESLGVDTKENTAWLFPMIESCLPEDVLVAWQRSPLNNCDASKNSNSNSNSRLNNLLDFLRKEVEGEERRLLARRGFEGSSPKEKLRNKLKQNSNIPTAAGLFSAKEMGCLFCENNHQSKDCIIAQSMPFKDKRAKIYEKRCCLKCLKPGHLAKACKRTVQCNICAKGHYVLLCPDLPCNRKERRMSLKVRALLDPGSQKFYILESTAQEVKLKPVGNVNIAHSLFGGTQTETKCHKDLEFGCLILGEIAPSDIYGSLLSGRVKQLENGLTAIETHLGWTICGPSPKKDEQTDYSSLVVISMHSRNMSVDYLWDLETIGIKDPRENLTKLEEDKIVHQHFLNTVHQLEDGRFCLGLPWLGNQEGIPSNRHIAERRLFNTTRKLRAKCIFSEYDRVFQEWLAEGVIEKVSPEDLSRKCHYLPHHPVVKANSNTTKIRPVFDASCKDKGNLSLNDCLASGPNVIEQIPAILLKFREKAIGVIADIRKAFLQIEVKEEDRDYLRFSWWKNNHQIQVFRHKRVVFGVTCSPYLLGAVILHHLKGVSSEFGALPQKLMECLYIDNCVTSVDTEAEIVDLVEKSTEIFAKAKMDLRMWQFGPIHRVKEVYSRLPPSVDIERSEEASVLGMKWNLLEDTLNVTLAPVLLLAELLIQQAWTVKTDWDEPLPSTIQENFMMWCSELDTLADMKIPRRVGHGIRAHWSIHIFCDASQSAYAAAAFLRCPENKGVSVQLLMAKSRLGPLKKTTIPRMELLACMLGVRLSRYITESLNLAAEPVYYWTDSTTALSWIKANRQWGTFHKFKFNSTANLFDFACRTLEAILADSSLDSPSKKNMATRGLLLSVAQKAELLLEDAFKGASYSRPQPTESAPSPSTSFASVAAVKAKPGMTAPPITKSKPAFVNLAPSFKSHVVVRSVDPKANPRDILKEIQKADPSLTTSKDMVASINSSGKVVLHTSTDEVAKNLASKLATLPSSLSCHERPTILPRYCLFSVDNNVSDEEICTGLSSNHAIQSLPGLRSIKVVHRSGNNAWGAATVFVEVDNKKKEKMQNFNLSPIEKLSDKNYLIWANRIESELRGLKLWRRIIEGEEVEKPIETDKKFDEKMKIWEDWDDDNAIARNLMNRTMNDTQVLKYSSEKSAKKLWNIIGEEMASKNEDLQMKNRIELSKLKMNEDETVDDYLNRAMIIKSKSIQAGDEIRDRELICFVLEGLRVEFDFDVKIIKSDKEKNMNKIRLILKETEEKLKFRKEEKRQTEIASKAREGWTEIRNPNIKCYNCGMMGHISKECRNRMKCFKCGGFGHESTICRKYRNECHARYNFNGPKRGINRQNNSEYTSHVMETSEANYEEEYQKEGIGSIRMKSNVNEIFIKFENVLHVPNLKENLLSVTKIIDHDFNVLFTKKKAEVIDKNGDVLYEAERVGDKFEVEGILNMEIARKAEVDDMLWHQRLAHEESISDYLVEIKRLASSCNFGNFLEDSLRDKMVCGLYNAKIQNRILSEGDISLAKVIEIALSMEAAEKNTKLFHLEQGEDCVDKLRMERKVESNFQNGKCKHCGKQHKELCRFKEAICFKCNKKGHIASICWSSRRNLRQHQNQPGNIHQIGDQEEEEEYVQKIISVTIPEYKINFASSDPPYLMELKVEGNFIKFEMDTGSGLTLISEKDFKNSLQHLKLEKASIIVRTYDGTVVPILGKINVKVECQDITYKLRALVVKGEKRALMGREWINRLKLGCFAVKHMPVEITIEEILKENQALFVETTEPIKGFTFSVNMCDVNPIFHKARPVPFAIRPAVTEALDKMVAKGYLCEVASSKWATPVVVVPKKNKEIRICCDFKVTLNKYLDTAAYPLPTQQDLFSTLAKGKYFSKLDLRNAYLQLEVDPGTRPLLTINTHKGLFRFKRMPFGLANAPSYFQSVMDRVLSGIGGVICYIDDVLIATASIEEHLALLKTIFARLAKYNIKLKKEKCLFLQKEIEYLGHLVTEEGIRPLDHKVQAIQKAKTPTNISELRSFLGLVNFYGKFIPNLPELLKPLHELLHKKRPWVWTKECGEAIDKCKNSITSERVLVPYDATLPLCLATDASQIGVGAVLSHIIEGQERPIMFASRTLSVAEQNYSQIEKEALAIIYGVTKFHQFIYGRKFILITDHKPLVTILGSRSGIPTLSTSRLQRWALILSAYTYDIKFRRTQDHGNADLLSRFPVGCEEIPRLNNVYALSYVEELPITAEEIATETEKDEVLSLAKFYTQQGWPEKVADHLRPYFQRKLELTVDGECLVWGMRVVIPPSLRIKMLNCLHETHSGMNKMKAVARSHFWWPNLDTQIEFLVNKCRSCQQSQDGPNKGKWQPWRWSTRPWQRIHIDFANKENINLLIVVDSHSKWIEAIPMRETTTRKTIEQLRRLFSSYGLPEELVSDNGPQFTGSEMKGFLEGNGIKQTLIPAYHPQSNGLAERAVRTIKTALDKNKRKIGDTIQDTLSKVLLAYRSTPHVTTGKTPSELFMGRALRTRVSLIHPSLASRVRDQQARQMKYDRRTHLEEFQIDDLVWCKNFRGGDKWIPGKIVGKKGTRVYTILIHGQVKAYHRDQIRKRWRNGEEDESGDGERQPEHSRGAGPSAIISEVVRDRGYMESLSPGLTSQRSDQDSEVQSDTDDGKSLEPLRSLDPEALKEEVMAGMDNIKMGMNIPKLEGLINWPEYKKNIKLLLTINKVIGVVDGTYRKPLKQETNEEKEAYVKWESEDAISQLLFTTSVMPDVSQLIIPCSSAKDMWDKLLSVYEQGSGQRLDMLYNQFFNFKKDPTDDISKHISKLESLWNDMQNELTKQENLKLPESMLMCRIINSLPDEYFDFKSVWESVSKEERSVDNLTQRLRLLEIRIQQRDECSASSSTALMANAYENKQNMKGKATKSNENFQKTRETRECYFCHRKGHLAKDCRYAKQKKLKDKENDETKLKLNSKLSESLISERFNEQDEDIWIGDSGATNHITRNASFYTSYKDFPTQQTVKVGSNENLIAYGSGTITIETCVKGKWQTHYLTDVWYVPNFSRNVMSLQSTLDKGFEMKMDKKGCKLFKTTTGEVIVEGKRLPGGLYGMLITSIKPENAAEVNLAKTQNVNMLQLWHERFGHQNKRHVQKWLKEQGIDAVMDNEPCEACIYGKQHRLSFGSREQYASTQPGNLIHVDVCGPMQEVSKGGMRYFVCFKDDFTKYRSVYFLKEKSQVIEKLEKFLLETKTTGHIVKEILTDGGKEFVNKETSKITNKYGINHRITMPYTPQQNGSAERENRTLIEAARSMIYAKNMSLKLWAEAVNTATYVLNRTGPTQIEGKTPYELWFDKKPAVDHLRIFGTECFVHVPDEKRRKLDAKSEKGILVGYCSNKDGYRIWMPNSNKVVTSRDVIFKETIPTFSLDIEKRNKELSSNQVDEQNDTQDIEKIESNVQTSDVYNLRDRSNISKPQRYIDAEINIAEGLEPKTYKEAMDSPNAQFWKEAMNEEMNSLTENDVYECTTLPPGQKPIDCKWIMKKHPVARHDTIRTLLAIAANEDLKLVQFDIKTAFLYGDLQDQIYIKQPEGFNNGTDLVWKLKKSLYGLKQSPRCWNQKIVNFMKERCLKESTADPCLFFRKTNDHLLIIAIYVDDGIIAGTNEQEIKEFLDELMFSFKITSEPLNYFLGIEIERQPDGSIFINQKAYIKRILEKFNMSQANKVETPTDNSTVPGEAEILENVPFREAIGSLMHLSCLTRPDITFALNKVSQKLAAPTKYDWEAVKRIFKYLVGTTEYGIMYQKGHKVGVLESFSDADFAGDPETRRSTSGVVCKLAGGAISWLSQKQRSVSLSTTEAELVAASNTAKEVIWLNRLFSEISPLKEQPIIKVDNASAIKLIKNPEFHKRTKHIEVRHYFVREKYQEGIFNVEHISGKDQVADIMTKGLPKPRFQMLRYLLVELVDKLKEHGLTYLGRMRKNKPQIPPQFQPHPNRESETFIFGFSGTTTLVSQKCSKKKKENRLLMEQQKLLELLEGLEIKPNVVSSDSNSESSLQNWKSKDVKARMLLSQAIELKFLQPLMNCTSASQMWQKLLAIHEQKSEFTIGLLWQQFFDARLTSETISDYIAKIENISAQISQMGGTITEDQKVAKILNTLPSSMRYFVAAWESLDPKAQTLNNLTARLLIEETRNQQSGSSKQDEALLHRQARTKPKDTQRSFQDAKKNTKCHYCHKIGHWSRECRKRLANEKNKSKNLHDSKGSSSDYGLILCDNQVEPNDIWYADSGASCSMTFRREWFKTYTPFTSDHPIYLGDNSTLLAEGMGDIEIQAYVDGGWYNTYIRNVLYSPQLKKNLYSLSTSTRRGFNVIIKHDKLQIFMDNDLKAVGVRHDGLYRMLFKVTSSSQGYITSENKLQLWHERLAHLPVATLREMATKGLVDGLQPQDLEGEFFFCEGCQLGKAHRKSCYPSDGKNYQLGEFIYADICGPMQTQSLSKYLYFCLFKDYFSGYRHIYFIKNKSDVLDIFKEYAILIYTQTGNKIKVLRTDNALEFKSDNFADLCKRFGIIHEFTAPYVHEQIGRIERDNRTIVEAARSMLNSRNLPGFFWAEACNTATNILNRSATKQTPGTTPYELFFGTKPNVANYKIFGCNAYMHIPKENRKKWDNKSIKLMFLGYENTSKNFRLWDWKTRKIRISKDVTFDEKATPDRESTKPKEIIFQINSTPDESPVATANIPVQEMPPVSDISSHPMITRSKVSNCQCNFALADEPSNYIDAITSSDSERWKLAMDEEIDALNKNKTWTLERLADGHKPIGCKWVYKIKTESDGTIQRFKARLVAKGYSQIKNVDYFDTFSPVVRYDSLRILLSHAASERMFLKQFDVKTAFLNGELEELVYLEQPEGYKRDDNSCYRLHKSLYGLKQSSRNWNKKFTNFLNSHNFKTSDADPCIFIGTHNDSNVILALYVDDGIILSKDKEAIAIIMDELEHAFEITSGSVNFFVGLQIEQSEDRASIFIHQSSYIDKILSKFNMADCIPASVPMDPSVILTKQDCPTPEQKEKMPKFPFREAVGSLMFASCVSRPDITYAVSQVSKFLEFPGPAHCTTVKDIFRYLKGTPHMGILFTGQDQLDVRYHFIRSKHEEGLISTLQLVKKLDRYPLRNKRKIDSVEPEETSMNVKTEAGTQVSNYVVQHLPRNPSIFSGEDGEDLQKWLKGYARVAKYNHWDETLCLTKVYFYLSGTALKWFENNEESIQTWKEFTSQLENVFGKKENLKLQAEKKLKTRAQLKGESAEFYIQDVLCLCKEADLQMSEEDKISHLMKGIAEELYQALLPRDVQSTEQFITECRRVEALRCRRVTPTKYERLPNVASLCDQDYGEDLSSLIRKIVREEIKQVLDSPHEEPKIALIEDLVREEIVKTLAPRSKPTISPPQATRPEPNTRYEAQTIRPHPEPHYRKQGRRCDTNEWRTTEGKPICFYCGRP</sequence>
<dbReference type="SMART" id="SM00343">
    <property type="entry name" value="ZnF_C2HC"/>
    <property type="match status" value="6"/>
</dbReference>
<evidence type="ECO:0000313" key="16">
    <source>
        <dbReference type="Proteomes" id="UP001235939"/>
    </source>
</evidence>
<evidence type="ECO:0000256" key="11">
    <source>
        <dbReference type="SAM" id="MobiDB-lite"/>
    </source>
</evidence>
<dbReference type="InterPro" id="IPR005162">
    <property type="entry name" value="Retrotrans_gag_dom"/>
</dbReference>
<dbReference type="InterPro" id="IPR041588">
    <property type="entry name" value="Integrase_H2C2"/>
</dbReference>
<dbReference type="InterPro" id="IPR001878">
    <property type="entry name" value="Znf_CCHC"/>
</dbReference>
<feature type="region of interest" description="Disordered" evidence="11">
    <location>
        <begin position="2598"/>
        <end position="2621"/>
    </location>
</feature>
<dbReference type="PANTHER" id="PTHR37984">
    <property type="entry name" value="PROTEIN CBG26694"/>
    <property type="match status" value="1"/>
</dbReference>
<dbReference type="Gene3D" id="1.10.340.70">
    <property type="match status" value="1"/>
</dbReference>
<dbReference type="EMBL" id="CP092875">
    <property type="protein sequence ID" value="UYV75551.1"/>
    <property type="molecule type" value="Genomic_DNA"/>
</dbReference>
<dbReference type="InterPro" id="IPR036875">
    <property type="entry name" value="Znf_CCHC_sf"/>
</dbReference>
<feature type="domain" description="Integrase catalytic" evidence="14">
    <location>
        <begin position="4443"/>
        <end position="4617"/>
    </location>
</feature>
<feature type="compositionally biased region" description="Basic and acidic residues" evidence="11">
    <location>
        <begin position="2606"/>
        <end position="2615"/>
    </location>
</feature>
<evidence type="ECO:0000256" key="7">
    <source>
        <dbReference type="ARBA" id="ARBA00022801"/>
    </source>
</evidence>
<evidence type="ECO:0000259" key="12">
    <source>
        <dbReference type="PROSITE" id="PS50158"/>
    </source>
</evidence>
<keyword evidence="3" id="KW-0548">Nucleotidyltransferase</keyword>
<dbReference type="InterPro" id="IPR012337">
    <property type="entry name" value="RNaseH-like_sf"/>
</dbReference>
<dbReference type="InterPro" id="IPR001584">
    <property type="entry name" value="Integrase_cat-core"/>
</dbReference>
<dbReference type="SUPFAM" id="SSF50630">
    <property type="entry name" value="Acid proteases"/>
    <property type="match status" value="1"/>
</dbReference>
<dbReference type="Pfam" id="PF00665">
    <property type="entry name" value="rve"/>
    <property type="match status" value="2"/>
</dbReference>
<dbReference type="Pfam" id="PF17917">
    <property type="entry name" value="RT_RNaseH"/>
    <property type="match status" value="1"/>
</dbReference>
<evidence type="ECO:0000256" key="5">
    <source>
        <dbReference type="ARBA" id="ARBA00022750"/>
    </source>
</evidence>
<keyword evidence="16" id="KW-1185">Reference proteome</keyword>
<keyword evidence="10" id="KW-0175">Coiled coil</keyword>
<dbReference type="InterPro" id="IPR008042">
    <property type="entry name" value="Retrotrans_Pao"/>
</dbReference>
<dbReference type="PANTHER" id="PTHR37984:SF5">
    <property type="entry name" value="PROTEIN NYNRIN-LIKE"/>
    <property type="match status" value="1"/>
</dbReference>
<feature type="non-terminal residue" evidence="15">
    <location>
        <position position="5458"/>
    </location>
</feature>
<dbReference type="SUPFAM" id="SSF56672">
    <property type="entry name" value="DNA/RNA polymerases"/>
    <property type="match status" value="4"/>
</dbReference>
<feature type="domain" description="CCHC-type" evidence="12">
    <location>
        <begin position="2925"/>
        <end position="2939"/>
    </location>
</feature>
<keyword evidence="7" id="KW-0378">Hydrolase</keyword>
<dbReference type="InterPro" id="IPR036397">
    <property type="entry name" value="RNaseH_sf"/>
</dbReference>